<dbReference type="HOGENOM" id="CLU_050993_3_3_12"/>
<dbReference type="KEGG" id="taz:TREAZ_0450"/>
<dbReference type="GO" id="GO:0016491">
    <property type="term" value="F:oxidoreductase activity"/>
    <property type="evidence" value="ECO:0007669"/>
    <property type="project" value="InterPro"/>
</dbReference>
<dbReference type="InterPro" id="IPR005025">
    <property type="entry name" value="FMN_Rdtase-like_dom"/>
</dbReference>
<dbReference type="eggNOG" id="COG0655">
    <property type="taxonomic scope" value="Bacteria"/>
</dbReference>
<dbReference type="STRING" id="545695.TREAZ_0450"/>
<proteinExistence type="predicted"/>
<dbReference type="PANTHER" id="PTHR43278">
    <property type="entry name" value="NAD(P)H-DEPENDENT FMN-CONTAINING OXIDOREDUCTASE YWQN-RELATED"/>
    <property type="match status" value="1"/>
</dbReference>
<dbReference type="InterPro" id="IPR051796">
    <property type="entry name" value="ISF_SsuE-like"/>
</dbReference>
<dbReference type="SUPFAM" id="SSF52218">
    <property type="entry name" value="Flavoproteins"/>
    <property type="match status" value="1"/>
</dbReference>
<protein>
    <submittedName>
        <fullName evidence="4">Multimeric flavodoxin WrbA family protein</fullName>
    </submittedName>
</protein>
<dbReference type="Pfam" id="PF03358">
    <property type="entry name" value="FMN_red"/>
    <property type="match status" value="1"/>
</dbReference>
<name>F5YCS6_LEAAZ</name>
<dbReference type="OrthoDB" id="9790975at2"/>
<gene>
    <name evidence="4" type="ordered locus">TREAZ_0450</name>
</gene>
<dbReference type="Proteomes" id="UP000009222">
    <property type="component" value="Chromosome"/>
</dbReference>
<reference evidence="5" key="1">
    <citation type="submission" date="2009-12" db="EMBL/GenBank/DDBJ databases">
        <title>Complete sequence of Treponema azotonutricium strain ZAS-9.</title>
        <authorList>
            <person name="Tetu S.G."/>
            <person name="Matson E."/>
            <person name="Ren Q."/>
            <person name="Seshadri R."/>
            <person name="Elbourne L."/>
            <person name="Hassan K.A."/>
            <person name="Durkin A."/>
            <person name="Radune D."/>
            <person name="Mohamoud Y."/>
            <person name="Shay R."/>
            <person name="Jin S."/>
            <person name="Zhang X."/>
            <person name="Lucey K."/>
            <person name="Ballor N.R."/>
            <person name="Ottesen E."/>
            <person name="Rosenthal R."/>
            <person name="Allen A."/>
            <person name="Leadbetter J.R."/>
            <person name="Paulsen I.T."/>
        </authorList>
    </citation>
    <scope>NUCLEOTIDE SEQUENCE [LARGE SCALE GENOMIC DNA]</scope>
    <source>
        <strain evidence="5">ATCC BAA-888 / DSM 13862 / ZAS-9</strain>
    </source>
</reference>
<dbReference type="AlphaFoldDB" id="F5YCS6"/>
<evidence type="ECO:0000313" key="4">
    <source>
        <dbReference type="EMBL" id="AEF83493.1"/>
    </source>
</evidence>
<evidence type="ECO:0000256" key="1">
    <source>
        <dbReference type="ARBA" id="ARBA00022630"/>
    </source>
</evidence>
<keyword evidence="5" id="KW-1185">Reference proteome</keyword>
<reference evidence="4 5" key="2">
    <citation type="journal article" date="2011" name="ISME J.">
        <title>RNA-seq reveals cooperative metabolic interactions between two termite-gut spirochete species in co-culture.</title>
        <authorList>
            <person name="Rosenthal A.Z."/>
            <person name="Matson E.G."/>
            <person name="Eldar A."/>
            <person name="Leadbetter J.R."/>
        </authorList>
    </citation>
    <scope>NUCLEOTIDE SEQUENCE [LARGE SCALE GENOMIC DNA]</scope>
    <source>
        <strain evidence="5">ATCC BAA-888 / DSM 13862 / ZAS-9</strain>
    </source>
</reference>
<dbReference type="RefSeq" id="WP_015711497.1">
    <property type="nucleotide sequence ID" value="NC_015577.1"/>
</dbReference>
<keyword evidence="1" id="KW-0285">Flavoprotein</keyword>
<feature type="domain" description="NADPH-dependent FMN reductase-like" evidence="3">
    <location>
        <begin position="1"/>
        <end position="150"/>
    </location>
</feature>
<dbReference type="PANTHER" id="PTHR43278:SF4">
    <property type="entry name" value="NAD(P)H-DEPENDENT FMN-CONTAINING OXIDOREDUCTASE YWQN-RELATED"/>
    <property type="match status" value="1"/>
</dbReference>
<dbReference type="EMBL" id="CP001841">
    <property type="protein sequence ID" value="AEF83493.1"/>
    <property type="molecule type" value="Genomic_DNA"/>
</dbReference>
<accession>F5YCS6</accession>
<evidence type="ECO:0000256" key="2">
    <source>
        <dbReference type="ARBA" id="ARBA00022643"/>
    </source>
</evidence>
<dbReference type="InterPro" id="IPR029039">
    <property type="entry name" value="Flavoprotein-like_sf"/>
</dbReference>
<dbReference type="InParanoid" id="F5YCS6"/>
<dbReference type="Gene3D" id="3.40.50.360">
    <property type="match status" value="1"/>
</dbReference>
<evidence type="ECO:0000313" key="5">
    <source>
        <dbReference type="Proteomes" id="UP000009222"/>
    </source>
</evidence>
<organism evidence="4 5">
    <name type="scientific">Leadbettera azotonutricia (strain ATCC BAA-888 / DSM 13862 / ZAS-9)</name>
    <name type="common">Treponema azotonutricium</name>
    <dbReference type="NCBI Taxonomy" id="545695"/>
    <lineage>
        <taxon>Bacteria</taxon>
        <taxon>Pseudomonadati</taxon>
        <taxon>Spirochaetota</taxon>
        <taxon>Spirochaetia</taxon>
        <taxon>Spirochaetales</taxon>
        <taxon>Breznakiellaceae</taxon>
        <taxon>Leadbettera</taxon>
    </lineage>
</organism>
<sequence>MKVIAFNGSPHSDGVVAKGISVMAGELEKAGIETEVIQVGSQNIHGCVDCHKCRELKHCVITNDLVNDCFRKMQEADGIILGSPVYYGGVAGTFKSFLDRLFFPGAAMKYKVGATVVSLRRSGGVTTFHQLNNYLNLAQMLITPGQYWEVIHGNTVEETLQDEEGMQHMEVQGRNMGWLIKSLAAAKKEVPLPQPYEGRKWTNFIH</sequence>
<keyword evidence="2" id="KW-0288">FMN</keyword>
<evidence type="ECO:0000259" key="3">
    <source>
        <dbReference type="Pfam" id="PF03358"/>
    </source>
</evidence>